<comment type="pathway">
    <text evidence="3">Carbohydrate biosynthesis; dTDP-L-rhamnose biosynthesis.</text>
</comment>
<dbReference type="AlphaFoldDB" id="A0A075HQW7"/>
<comment type="subunit">
    <text evidence="3">Homodimer.</text>
</comment>
<evidence type="ECO:0000313" key="4">
    <source>
        <dbReference type="EMBL" id="AIF16787.1"/>
    </source>
</evidence>
<evidence type="ECO:0000256" key="2">
    <source>
        <dbReference type="PIRSR" id="PIRSR600888-3"/>
    </source>
</evidence>
<evidence type="ECO:0000256" key="3">
    <source>
        <dbReference type="RuleBase" id="RU364069"/>
    </source>
</evidence>
<dbReference type="NCBIfam" id="TIGR01221">
    <property type="entry name" value="rmlC"/>
    <property type="match status" value="1"/>
</dbReference>
<dbReference type="PANTHER" id="PTHR21047:SF2">
    <property type="entry name" value="THYMIDINE DIPHOSPHO-4-KETO-RHAMNOSE 3,5-EPIMERASE"/>
    <property type="match status" value="1"/>
</dbReference>
<dbReference type="GO" id="GO:0005829">
    <property type="term" value="C:cytosol"/>
    <property type="evidence" value="ECO:0007669"/>
    <property type="project" value="TreeGrafter"/>
</dbReference>
<dbReference type="Gene3D" id="2.60.120.10">
    <property type="entry name" value="Jelly Rolls"/>
    <property type="match status" value="1"/>
</dbReference>
<feature type="active site" description="Proton acceptor" evidence="1">
    <location>
        <position position="67"/>
    </location>
</feature>
<dbReference type="InterPro" id="IPR000888">
    <property type="entry name" value="RmlC-like"/>
</dbReference>
<dbReference type="Pfam" id="PF00908">
    <property type="entry name" value="dTDP_sugar_isom"/>
    <property type="match status" value="1"/>
</dbReference>
<dbReference type="EMBL" id="KF901064">
    <property type="protein sequence ID" value="AIF16787.1"/>
    <property type="molecule type" value="Genomic_DNA"/>
</dbReference>
<organism evidence="4">
    <name type="scientific">uncultured marine thaumarchaeote KM3_74_H09</name>
    <dbReference type="NCBI Taxonomy" id="1456276"/>
    <lineage>
        <taxon>Archaea</taxon>
        <taxon>Nitrososphaerota</taxon>
        <taxon>environmental samples</taxon>
    </lineage>
</organism>
<comment type="function">
    <text evidence="3">Catalyzes the epimerization of the C3' and C5'positions of dTDP-6-deoxy-D-xylo-4-hexulose, forming dTDP-6-deoxy-L-lyxo-4-hexulose.</text>
</comment>
<dbReference type="UniPathway" id="UPA00124"/>
<dbReference type="InterPro" id="IPR011051">
    <property type="entry name" value="RmlC_Cupin_sf"/>
</dbReference>
<feature type="active site" description="Proton donor" evidence="1">
    <location>
        <position position="137"/>
    </location>
</feature>
<accession>A0A075HQW7</accession>
<evidence type="ECO:0000256" key="1">
    <source>
        <dbReference type="PIRSR" id="PIRSR600888-1"/>
    </source>
</evidence>
<dbReference type="EC" id="5.1.3.13" evidence="3"/>
<proteinExistence type="inferred from homology"/>
<protein>
    <recommendedName>
        <fullName evidence="3">dTDP-4-dehydrorhamnose 3,5-epimerase</fullName>
        <ecNumber evidence="3">5.1.3.13</ecNumber>
    </recommendedName>
    <alternativeName>
        <fullName evidence="3">Thymidine diphospho-4-keto-rhamnose 3,5-epimerase</fullName>
    </alternativeName>
</protein>
<comment type="similarity">
    <text evidence="3">Belongs to the dTDP-4-dehydrorhamnose 3,5-epimerase family.</text>
</comment>
<gene>
    <name evidence="4" type="primary">rfbC</name>
</gene>
<dbReference type="GO" id="GO:0008830">
    <property type="term" value="F:dTDP-4-dehydrorhamnose 3,5-epimerase activity"/>
    <property type="evidence" value="ECO:0007669"/>
    <property type="project" value="UniProtKB-UniRule"/>
</dbReference>
<dbReference type="GO" id="GO:0000271">
    <property type="term" value="P:polysaccharide biosynthetic process"/>
    <property type="evidence" value="ECO:0007669"/>
    <property type="project" value="TreeGrafter"/>
</dbReference>
<keyword evidence="3 4" id="KW-0413">Isomerase</keyword>
<sequence length="192" mass="22131">MLNFMPFTFKRLSIPDVILVEPSLFSDDRGFFFESFKESDFFSNGIDKNFVQDNFSHSVNGVIRGLHFQKAPKAQAKLVTVLKGKIFDVAVDIRKNSPTYGKWVSEILSDDTHNLLYVPEGFAHGFCVISDEADVLYKVSNEYSQEHERSIIWNDPKLNIQWPITKPIISNKDNKLSLLENLDNDFVYRDQS</sequence>
<dbReference type="GO" id="GO:0019305">
    <property type="term" value="P:dTDP-rhamnose biosynthetic process"/>
    <property type="evidence" value="ECO:0007669"/>
    <property type="project" value="UniProtKB-UniRule"/>
</dbReference>
<name>A0A075HQW7_9ARCH</name>
<dbReference type="SUPFAM" id="SSF51182">
    <property type="entry name" value="RmlC-like cupins"/>
    <property type="match status" value="1"/>
</dbReference>
<reference evidence="4" key="1">
    <citation type="journal article" date="2014" name="Genome Biol. Evol.">
        <title>Pangenome evidence for extensive interdomain horizontal transfer affecting lineage core and shell genes in uncultured planktonic thaumarchaeota and euryarchaeota.</title>
        <authorList>
            <person name="Deschamps P."/>
            <person name="Zivanovic Y."/>
            <person name="Moreira D."/>
            <person name="Rodriguez-Valera F."/>
            <person name="Lopez-Garcia P."/>
        </authorList>
    </citation>
    <scope>NUCLEOTIDE SEQUENCE</scope>
</reference>
<comment type="catalytic activity">
    <reaction evidence="3">
        <text>dTDP-4-dehydro-6-deoxy-alpha-D-glucose = dTDP-4-dehydro-beta-L-rhamnose</text>
        <dbReference type="Rhea" id="RHEA:16969"/>
        <dbReference type="ChEBI" id="CHEBI:57649"/>
        <dbReference type="ChEBI" id="CHEBI:62830"/>
        <dbReference type="EC" id="5.1.3.13"/>
    </reaction>
</comment>
<dbReference type="CDD" id="cd00438">
    <property type="entry name" value="cupin_RmlC"/>
    <property type="match status" value="1"/>
</dbReference>
<feature type="site" description="Participates in a stacking interaction with the thymidine ring of dTDP-4-oxo-6-deoxyglucose" evidence="2">
    <location>
        <position position="143"/>
    </location>
</feature>
<dbReference type="InterPro" id="IPR014710">
    <property type="entry name" value="RmlC-like_jellyroll"/>
</dbReference>
<dbReference type="PANTHER" id="PTHR21047">
    <property type="entry name" value="DTDP-6-DEOXY-D-GLUCOSE-3,5 EPIMERASE"/>
    <property type="match status" value="1"/>
</dbReference>